<keyword evidence="3" id="KW-1185">Reference proteome</keyword>
<dbReference type="PANTHER" id="PTHR35910:SF1">
    <property type="entry name" value="2EXR DOMAIN-CONTAINING PROTEIN"/>
    <property type="match status" value="1"/>
</dbReference>
<reference evidence="2 3" key="1">
    <citation type="submission" date="2017-06" db="EMBL/GenBank/DDBJ databases">
        <title>Comparative genomic analysis of Ambrosia Fusariam Clade fungi.</title>
        <authorList>
            <person name="Stajich J.E."/>
            <person name="Carrillo J."/>
            <person name="Kijimoto T."/>
            <person name="Eskalen A."/>
            <person name="O'Donnell K."/>
            <person name="Kasson M."/>
        </authorList>
    </citation>
    <scope>NUCLEOTIDE SEQUENCE [LARGE SCALE GENOMIC DNA]</scope>
    <source>
        <strain evidence="2 3">NRRL62584</strain>
    </source>
</reference>
<evidence type="ECO:0000313" key="2">
    <source>
        <dbReference type="EMBL" id="RSL42164.1"/>
    </source>
</evidence>
<accession>A0A428NN03</accession>
<dbReference type="EMBL" id="NKCI01000380">
    <property type="protein sequence ID" value="RSL42164.1"/>
    <property type="molecule type" value="Genomic_DNA"/>
</dbReference>
<comment type="caution">
    <text evidence="2">The sequence shown here is derived from an EMBL/GenBank/DDBJ whole genome shotgun (WGS) entry which is preliminary data.</text>
</comment>
<evidence type="ECO:0000313" key="3">
    <source>
        <dbReference type="Proteomes" id="UP000288168"/>
    </source>
</evidence>
<organism evidence="2 3">
    <name type="scientific">Fusarium duplospermum</name>
    <dbReference type="NCBI Taxonomy" id="1325734"/>
    <lineage>
        <taxon>Eukaryota</taxon>
        <taxon>Fungi</taxon>
        <taxon>Dikarya</taxon>
        <taxon>Ascomycota</taxon>
        <taxon>Pezizomycotina</taxon>
        <taxon>Sordariomycetes</taxon>
        <taxon>Hypocreomycetidae</taxon>
        <taxon>Hypocreales</taxon>
        <taxon>Nectriaceae</taxon>
        <taxon>Fusarium</taxon>
        <taxon>Fusarium solani species complex</taxon>
    </lineage>
</organism>
<name>A0A428NN03_9HYPO</name>
<dbReference type="Pfam" id="PF20150">
    <property type="entry name" value="2EXR"/>
    <property type="match status" value="1"/>
</dbReference>
<dbReference type="Proteomes" id="UP000288168">
    <property type="component" value="Unassembled WGS sequence"/>
</dbReference>
<dbReference type="OrthoDB" id="3596450at2759"/>
<protein>
    <recommendedName>
        <fullName evidence="1">2EXR domain-containing protein</fullName>
    </recommendedName>
</protein>
<dbReference type="PANTHER" id="PTHR35910">
    <property type="entry name" value="2EXR DOMAIN-CONTAINING PROTEIN"/>
    <property type="match status" value="1"/>
</dbReference>
<gene>
    <name evidence="2" type="ORF">CEP54_015580</name>
</gene>
<dbReference type="InterPro" id="IPR045518">
    <property type="entry name" value="2EXR"/>
</dbReference>
<proteinExistence type="predicted"/>
<dbReference type="AlphaFoldDB" id="A0A428NN03"/>
<feature type="domain" description="2EXR" evidence="1">
    <location>
        <begin position="5"/>
        <end position="103"/>
    </location>
</feature>
<sequence>MSGTFHCFNQLPWELKNMIWNFALRPSRPGVQIFNLHNRETDGPVENEMDVAVHDSYPYSNYRIAVPNCDNNNPSTYLLDGGLWTACKESRLVMERRYKSPRGSCQMVKNMQDKQPDAPATGYFKDHDGGSRYFTVLPRQDLFLFQLNNPATIDWEWLNEEIPLGSSTCGYRGRRNIALEYKPEWGLQLGKNMAFLHTLAIVKTFVRMAIDSESYVFIWIVDYNLKRKRSVVRSTSSDSGREPRTFYARDHRLIDIAFYAHPLEEFKYSEEVMMEKNDCNSITFAETINSAVVDHWVRRESHKYYPCSIGLLGWDNL</sequence>
<evidence type="ECO:0000259" key="1">
    <source>
        <dbReference type="Pfam" id="PF20150"/>
    </source>
</evidence>